<feature type="transmembrane region" description="Helical" evidence="14">
    <location>
        <begin position="148"/>
        <end position="167"/>
    </location>
</feature>
<dbReference type="InterPro" id="IPR019049">
    <property type="entry name" value="Nucleoporin_prot_Ndc1/Nup"/>
</dbReference>
<feature type="region of interest" description="Disordered" evidence="13">
    <location>
        <begin position="611"/>
        <end position="632"/>
    </location>
</feature>
<proteinExistence type="inferred from homology"/>
<keyword evidence="7" id="KW-0653">Protein transport</keyword>
<gene>
    <name evidence="15" type="ORF">AOQ84DRAFT_304447</name>
</gene>
<dbReference type="Proteomes" id="UP000250140">
    <property type="component" value="Unassembled WGS sequence"/>
</dbReference>
<dbReference type="GO" id="GO:0106166">
    <property type="term" value="F:spindle pole body-nuclear membrane anchor activity"/>
    <property type="evidence" value="ECO:0007669"/>
    <property type="project" value="TreeGrafter"/>
</dbReference>
<evidence type="ECO:0000256" key="14">
    <source>
        <dbReference type="SAM" id="Phobius"/>
    </source>
</evidence>
<accession>A0A8E2EQP5</accession>
<dbReference type="PANTHER" id="PTHR13269">
    <property type="entry name" value="NUCLEOPORIN NDC1"/>
    <property type="match status" value="1"/>
</dbReference>
<organism evidence="15 16">
    <name type="scientific">Glonium stellatum</name>
    <dbReference type="NCBI Taxonomy" id="574774"/>
    <lineage>
        <taxon>Eukaryota</taxon>
        <taxon>Fungi</taxon>
        <taxon>Dikarya</taxon>
        <taxon>Ascomycota</taxon>
        <taxon>Pezizomycotina</taxon>
        <taxon>Dothideomycetes</taxon>
        <taxon>Pleosporomycetidae</taxon>
        <taxon>Gloniales</taxon>
        <taxon>Gloniaceae</taxon>
        <taxon>Glonium</taxon>
    </lineage>
</organism>
<dbReference type="GO" id="GO:0005816">
    <property type="term" value="C:spindle pole body"/>
    <property type="evidence" value="ECO:0007669"/>
    <property type="project" value="TreeGrafter"/>
</dbReference>
<evidence type="ECO:0008006" key="17">
    <source>
        <dbReference type="Google" id="ProtNLM"/>
    </source>
</evidence>
<dbReference type="GO" id="GO:0070631">
    <property type="term" value="P:spindle pole body localization"/>
    <property type="evidence" value="ECO:0007669"/>
    <property type="project" value="TreeGrafter"/>
</dbReference>
<evidence type="ECO:0000256" key="2">
    <source>
        <dbReference type="ARBA" id="ARBA00004567"/>
    </source>
</evidence>
<evidence type="ECO:0000256" key="11">
    <source>
        <dbReference type="ARBA" id="ARBA00023136"/>
    </source>
</evidence>
<dbReference type="GO" id="GO:0070762">
    <property type="term" value="C:nuclear pore transmembrane ring"/>
    <property type="evidence" value="ECO:0007669"/>
    <property type="project" value="TreeGrafter"/>
</dbReference>
<comment type="subcellular location">
    <subcellularLocation>
        <location evidence="1">Nucleus membrane</location>
        <topology evidence="1">Multi-pass membrane protein</topology>
    </subcellularLocation>
    <subcellularLocation>
        <location evidence="2">Nucleus</location>
        <location evidence="2">Nuclear pore complex</location>
    </subcellularLocation>
</comment>
<feature type="transmembrane region" description="Helical" evidence="14">
    <location>
        <begin position="206"/>
        <end position="228"/>
    </location>
</feature>
<evidence type="ECO:0000256" key="12">
    <source>
        <dbReference type="ARBA" id="ARBA00023242"/>
    </source>
</evidence>
<keyword evidence="11 14" id="KW-0472">Membrane</keyword>
<evidence type="ECO:0000313" key="15">
    <source>
        <dbReference type="EMBL" id="OCL02593.1"/>
    </source>
</evidence>
<evidence type="ECO:0000256" key="6">
    <source>
        <dbReference type="ARBA" id="ARBA00022816"/>
    </source>
</evidence>
<keyword evidence="10" id="KW-0906">Nuclear pore complex</keyword>
<evidence type="ECO:0000256" key="5">
    <source>
        <dbReference type="ARBA" id="ARBA00022692"/>
    </source>
</evidence>
<dbReference type="GO" id="GO:0031965">
    <property type="term" value="C:nuclear membrane"/>
    <property type="evidence" value="ECO:0007669"/>
    <property type="project" value="UniProtKB-SubCell"/>
</dbReference>
<evidence type="ECO:0000256" key="4">
    <source>
        <dbReference type="ARBA" id="ARBA00022448"/>
    </source>
</evidence>
<protein>
    <recommendedName>
        <fullName evidence="17">Nuclear envelope protein</fullName>
    </recommendedName>
</protein>
<dbReference type="GO" id="GO:0015031">
    <property type="term" value="P:protein transport"/>
    <property type="evidence" value="ECO:0007669"/>
    <property type="project" value="UniProtKB-KW"/>
</dbReference>
<keyword evidence="6" id="KW-0509">mRNA transport</keyword>
<keyword evidence="16" id="KW-1185">Reference proteome</keyword>
<dbReference type="OrthoDB" id="67850at2759"/>
<dbReference type="PANTHER" id="PTHR13269:SF6">
    <property type="entry name" value="NUCLEOPORIN NDC1"/>
    <property type="match status" value="1"/>
</dbReference>
<name>A0A8E2EQP5_9PEZI</name>
<feature type="transmembrane region" description="Helical" evidence="14">
    <location>
        <begin position="47"/>
        <end position="74"/>
    </location>
</feature>
<dbReference type="GO" id="GO:0051028">
    <property type="term" value="P:mRNA transport"/>
    <property type="evidence" value="ECO:0007669"/>
    <property type="project" value="UniProtKB-KW"/>
</dbReference>
<keyword evidence="4" id="KW-0813">Transport</keyword>
<reference evidence="15 16" key="1">
    <citation type="journal article" date="2016" name="Nat. Commun.">
        <title>Ectomycorrhizal ecology is imprinted in the genome of the dominant symbiotic fungus Cenococcum geophilum.</title>
        <authorList>
            <consortium name="DOE Joint Genome Institute"/>
            <person name="Peter M."/>
            <person name="Kohler A."/>
            <person name="Ohm R.A."/>
            <person name="Kuo A."/>
            <person name="Krutzmann J."/>
            <person name="Morin E."/>
            <person name="Arend M."/>
            <person name="Barry K.W."/>
            <person name="Binder M."/>
            <person name="Choi C."/>
            <person name="Clum A."/>
            <person name="Copeland A."/>
            <person name="Grisel N."/>
            <person name="Haridas S."/>
            <person name="Kipfer T."/>
            <person name="LaButti K."/>
            <person name="Lindquist E."/>
            <person name="Lipzen A."/>
            <person name="Maire R."/>
            <person name="Meier B."/>
            <person name="Mihaltcheva S."/>
            <person name="Molinier V."/>
            <person name="Murat C."/>
            <person name="Poggeler S."/>
            <person name="Quandt C.A."/>
            <person name="Sperisen C."/>
            <person name="Tritt A."/>
            <person name="Tisserant E."/>
            <person name="Crous P.W."/>
            <person name="Henrissat B."/>
            <person name="Nehls U."/>
            <person name="Egli S."/>
            <person name="Spatafora J.W."/>
            <person name="Grigoriev I.V."/>
            <person name="Martin F.M."/>
        </authorList>
    </citation>
    <scope>NUCLEOTIDE SEQUENCE [LARGE SCALE GENOMIC DNA]</scope>
    <source>
        <strain evidence="15 16">CBS 207.34</strain>
    </source>
</reference>
<feature type="compositionally biased region" description="Basic and acidic residues" evidence="13">
    <location>
        <begin position="611"/>
        <end position="625"/>
    </location>
</feature>
<evidence type="ECO:0000256" key="1">
    <source>
        <dbReference type="ARBA" id="ARBA00004232"/>
    </source>
</evidence>
<evidence type="ECO:0000256" key="8">
    <source>
        <dbReference type="ARBA" id="ARBA00022989"/>
    </source>
</evidence>
<evidence type="ECO:0000313" key="16">
    <source>
        <dbReference type="Proteomes" id="UP000250140"/>
    </source>
</evidence>
<evidence type="ECO:0000256" key="3">
    <source>
        <dbReference type="ARBA" id="ARBA00005760"/>
    </source>
</evidence>
<dbReference type="Pfam" id="PF09531">
    <property type="entry name" value="Ndc1_Nup"/>
    <property type="match status" value="1"/>
</dbReference>
<feature type="transmembrane region" description="Helical" evidence="14">
    <location>
        <begin position="95"/>
        <end position="116"/>
    </location>
</feature>
<comment type="similarity">
    <text evidence="3">Belongs to the NDC1 family.</text>
</comment>
<evidence type="ECO:0000256" key="10">
    <source>
        <dbReference type="ARBA" id="ARBA00023132"/>
    </source>
</evidence>
<keyword evidence="9" id="KW-0811">Translocation</keyword>
<keyword evidence="12" id="KW-0539">Nucleus</keyword>
<evidence type="ECO:0000256" key="13">
    <source>
        <dbReference type="SAM" id="MobiDB-lite"/>
    </source>
</evidence>
<sequence length="632" mass="71759">MSPRTTARPYRDFLTPALHRRFTSAFLLTTCLCYVEAVWMGEWNNFFWPWFPLGFAGVRTGLLCIASMVVYVLRVSQMHIGERTTNYSFETFFKYLFRLNTVLTLFWYTVSSWLFVETYIWSQASYAKLGFTDSGRTHERIRLNERPMFLRFMFLCLAVTQSAIHLYKDYDRVAFPVSKVQKKPNSTTEGSVIAPRNQIWAKLKQLVPTSLIIMLSVLVGGNLLYFTFLRQAIWEWNYRFGRWIFSLAKTSRPGANPALAELWARFIVEGFLLALLWQFTNTAFDAYFTQEPLKKGKPITDDSKDPNGSLLNGLKAKKEVPRNVAFWELVLITERFDARRRSIYEEIDRNNGSTWKQILVVCLAEIRGISERIRAAQSPGSSAPTKPEPIQILPRISQPLNEDGVIGKIAPPTTRLDRLGNFATDFAKTHASPPGSSPPTQKLLEYSNTLLNSEKTAQLNSSTVTSWLQTRLLLLVRSPFGIPFRKSLRRTANVIIAGTPYSRAGTISDAVSALTGLAMCSFKEDILGQVHKDVPEIIRAFVAAIKNIEGFVKGMEVHWTDVDLEGKNENEIKRIPEVEELLRALKGGLEKIVLAFVEYLEPMGMTEAEITEAKDLAQKDRKPAGKEMTGNK</sequence>
<keyword evidence="5 14" id="KW-0812">Transmembrane</keyword>
<dbReference type="GO" id="GO:0006999">
    <property type="term" value="P:nuclear pore organization"/>
    <property type="evidence" value="ECO:0007669"/>
    <property type="project" value="TreeGrafter"/>
</dbReference>
<keyword evidence="8 14" id="KW-1133">Transmembrane helix</keyword>
<dbReference type="EMBL" id="KV750925">
    <property type="protein sequence ID" value="OCL02593.1"/>
    <property type="molecule type" value="Genomic_DNA"/>
</dbReference>
<evidence type="ECO:0000256" key="7">
    <source>
        <dbReference type="ARBA" id="ARBA00022927"/>
    </source>
</evidence>
<dbReference type="AlphaFoldDB" id="A0A8E2EQP5"/>
<evidence type="ECO:0000256" key="9">
    <source>
        <dbReference type="ARBA" id="ARBA00023010"/>
    </source>
</evidence>